<evidence type="ECO:0000313" key="1">
    <source>
        <dbReference type="EMBL" id="AIA94471.1"/>
    </source>
</evidence>
<dbReference type="EMBL" id="KF127119">
    <property type="protein sequence ID" value="AIA94471.1"/>
    <property type="molecule type" value="Genomic_DNA"/>
</dbReference>
<feature type="non-terminal residue" evidence="1">
    <location>
        <position position="1"/>
    </location>
</feature>
<sequence length="134" mass="14472">TIVYTHSTHDRRQDHRIVHEAVVTASEEVPTVACFHGTTGTVDFAPTRFVPIDGFTDTKLAMLRHFASRGDRPDYLAPDFVLASARYWSHYGPGVYCEPLEIIRESVLAPVGVAAVASGVAHAHDTGAVATVTA</sequence>
<dbReference type="InterPro" id="IPR024078">
    <property type="entry name" value="LmbE-like_dom_sf"/>
</dbReference>
<reference evidence="1" key="1">
    <citation type="journal article" date="2013" name="Environ. Microbiol.">
        <title>Seasonally variable intestinal metagenomes of the red palm weevil (Rhynchophorus ferrugineus).</title>
        <authorList>
            <person name="Jia S."/>
            <person name="Zhang X."/>
            <person name="Zhang G."/>
            <person name="Yin A."/>
            <person name="Zhang S."/>
            <person name="Li F."/>
            <person name="Wang L."/>
            <person name="Zhao D."/>
            <person name="Yun Q."/>
            <person name="Tala"/>
            <person name="Wang J."/>
            <person name="Sun G."/>
            <person name="Baabdullah M."/>
            <person name="Yu X."/>
            <person name="Hu S."/>
            <person name="Al-Mssallem I.S."/>
            <person name="Yu J."/>
        </authorList>
    </citation>
    <scope>NUCLEOTIDE SEQUENCE</scope>
</reference>
<proteinExistence type="predicted"/>
<dbReference type="AlphaFoldDB" id="A0A060CNN1"/>
<organism evidence="1">
    <name type="scientific">uncultured Methanosarcina sp</name>
    <dbReference type="NCBI Taxonomy" id="176307"/>
    <lineage>
        <taxon>Archaea</taxon>
        <taxon>Methanobacteriati</taxon>
        <taxon>Methanobacteriota</taxon>
        <taxon>Stenosarchaea group</taxon>
        <taxon>Methanomicrobia</taxon>
        <taxon>Methanosarcinales</taxon>
        <taxon>Methanosarcinaceae</taxon>
        <taxon>Methanosarcina</taxon>
        <taxon>environmental samples</taxon>
    </lineage>
</organism>
<dbReference type="SUPFAM" id="SSF102588">
    <property type="entry name" value="LmbE-like"/>
    <property type="match status" value="1"/>
</dbReference>
<accession>A0A060CNN1</accession>
<name>A0A060CNN1_9EURY</name>
<protein>
    <submittedName>
        <fullName evidence="1">CAZy families CE14 protein</fullName>
    </submittedName>
</protein>
<dbReference type="Gene3D" id="3.40.50.10320">
    <property type="entry name" value="LmbE-like"/>
    <property type="match status" value="1"/>
</dbReference>